<organism evidence="1 2">
    <name type="scientific">Mesorhizobium robiniae</name>
    <dbReference type="NCBI Taxonomy" id="559315"/>
    <lineage>
        <taxon>Bacteria</taxon>
        <taxon>Pseudomonadati</taxon>
        <taxon>Pseudomonadota</taxon>
        <taxon>Alphaproteobacteria</taxon>
        <taxon>Hyphomicrobiales</taxon>
        <taxon>Phyllobacteriaceae</taxon>
        <taxon>Mesorhizobium</taxon>
    </lineage>
</organism>
<sequence>MRGHHPPSVRSCANWKSIFLDRLTPKSAPSNAEMGRLRADFQWCVVFIRIGDRGFVGKSVWVRLTHRLRFRKRRRRGCGSGRWFGSGKNGHGVISFRSLHSALAGHRRRVGFLTPPVSTVSLSGLLQQNDHAWLWFRSGVSSDPARIWRAHGRTAPSEKVIELSGCAGLVGHAERHNSISG</sequence>
<accession>A0ABV2GGE0</accession>
<gene>
    <name evidence="1" type="ORF">ABID19_000370</name>
</gene>
<name>A0ABV2GGE0_9HYPH</name>
<keyword evidence="2" id="KW-1185">Reference proteome</keyword>
<comment type="caution">
    <text evidence="1">The sequence shown here is derived from an EMBL/GenBank/DDBJ whole genome shotgun (WGS) entry which is preliminary data.</text>
</comment>
<protein>
    <submittedName>
        <fullName evidence="1">Uncharacterized protein</fullName>
    </submittedName>
</protein>
<dbReference type="EMBL" id="JBEPMC010000001">
    <property type="protein sequence ID" value="MET3577355.1"/>
    <property type="molecule type" value="Genomic_DNA"/>
</dbReference>
<evidence type="ECO:0000313" key="2">
    <source>
        <dbReference type="Proteomes" id="UP001549204"/>
    </source>
</evidence>
<proteinExistence type="predicted"/>
<dbReference type="Proteomes" id="UP001549204">
    <property type="component" value="Unassembled WGS sequence"/>
</dbReference>
<evidence type="ECO:0000313" key="1">
    <source>
        <dbReference type="EMBL" id="MET3577355.1"/>
    </source>
</evidence>
<reference evidence="1 2" key="1">
    <citation type="submission" date="2024-06" db="EMBL/GenBank/DDBJ databases">
        <title>Genomic Encyclopedia of Type Strains, Phase IV (KMG-IV): sequencing the most valuable type-strain genomes for metagenomic binning, comparative biology and taxonomic classification.</title>
        <authorList>
            <person name="Goeker M."/>
        </authorList>
    </citation>
    <scope>NUCLEOTIDE SEQUENCE [LARGE SCALE GENOMIC DNA]</scope>
    <source>
        <strain evidence="1 2">DSM 100022</strain>
    </source>
</reference>